<dbReference type="AlphaFoldDB" id="A0A139AB64"/>
<evidence type="ECO:0000313" key="3">
    <source>
        <dbReference type="Proteomes" id="UP000070544"/>
    </source>
</evidence>
<evidence type="ECO:0000256" key="1">
    <source>
        <dbReference type="SAM" id="MobiDB-lite"/>
    </source>
</evidence>
<organism evidence="2 3">
    <name type="scientific">Gonapodya prolifera (strain JEL478)</name>
    <name type="common">Monoblepharis prolifera</name>
    <dbReference type="NCBI Taxonomy" id="1344416"/>
    <lineage>
        <taxon>Eukaryota</taxon>
        <taxon>Fungi</taxon>
        <taxon>Fungi incertae sedis</taxon>
        <taxon>Chytridiomycota</taxon>
        <taxon>Chytridiomycota incertae sedis</taxon>
        <taxon>Monoblepharidomycetes</taxon>
        <taxon>Monoblepharidales</taxon>
        <taxon>Gonapodyaceae</taxon>
        <taxon>Gonapodya</taxon>
    </lineage>
</organism>
<evidence type="ECO:0000313" key="2">
    <source>
        <dbReference type="EMBL" id="KXS13705.1"/>
    </source>
</evidence>
<dbReference type="Proteomes" id="UP000070544">
    <property type="component" value="Unassembled WGS sequence"/>
</dbReference>
<protein>
    <submittedName>
        <fullName evidence="2">Uncharacterized protein</fullName>
    </submittedName>
</protein>
<gene>
    <name evidence="2" type="ORF">M427DRAFT_58310</name>
</gene>
<reference evidence="2 3" key="1">
    <citation type="journal article" date="2015" name="Genome Biol. Evol.">
        <title>Phylogenomic analyses indicate that early fungi evolved digesting cell walls of algal ancestors of land plants.</title>
        <authorList>
            <person name="Chang Y."/>
            <person name="Wang S."/>
            <person name="Sekimoto S."/>
            <person name="Aerts A.L."/>
            <person name="Choi C."/>
            <person name="Clum A."/>
            <person name="LaButti K.M."/>
            <person name="Lindquist E.A."/>
            <person name="Yee Ngan C."/>
            <person name="Ohm R.A."/>
            <person name="Salamov A.A."/>
            <person name="Grigoriev I.V."/>
            <person name="Spatafora J.W."/>
            <person name="Berbee M.L."/>
        </authorList>
    </citation>
    <scope>NUCLEOTIDE SEQUENCE [LARGE SCALE GENOMIC DNA]</scope>
    <source>
        <strain evidence="2 3">JEL478</strain>
    </source>
</reference>
<name>A0A139AB64_GONPJ</name>
<accession>A0A139AB64</accession>
<proteinExistence type="predicted"/>
<sequence>MSSPPAPSVQPFRVSNLTAKLQGAPAAEGVTSDAQAQKPKAIAIPPKASGGSLSKSPTATAMYGLPPSPPGKSVLPVVGSPTRERVMDTYKLQNSSVMNHHADLFH</sequence>
<dbReference type="EMBL" id="KQ965775">
    <property type="protein sequence ID" value="KXS13705.1"/>
    <property type="molecule type" value="Genomic_DNA"/>
</dbReference>
<feature type="region of interest" description="Disordered" evidence="1">
    <location>
        <begin position="21"/>
        <end position="74"/>
    </location>
</feature>
<keyword evidence="3" id="KW-1185">Reference proteome</keyword>